<dbReference type="PROSITE" id="PS50181">
    <property type="entry name" value="FBOX"/>
    <property type="match status" value="1"/>
</dbReference>
<organism evidence="2 3">
    <name type="scientific">Adineta steineri</name>
    <dbReference type="NCBI Taxonomy" id="433720"/>
    <lineage>
        <taxon>Eukaryota</taxon>
        <taxon>Metazoa</taxon>
        <taxon>Spiralia</taxon>
        <taxon>Gnathifera</taxon>
        <taxon>Rotifera</taxon>
        <taxon>Eurotatoria</taxon>
        <taxon>Bdelloidea</taxon>
        <taxon>Adinetida</taxon>
        <taxon>Adinetidae</taxon>
        <taxon>Adineta</taxon>
    </lineage>
</organism>
<evidence type="ECO:0000259" key="1">
    <source>
        <dbReference type="PROSITE" id="PS50181"/>
    </source>
</evidence>
<dbReference type="Proteomes" id="UP000663881">
    <property type="component" value="Unassembled WGS sequence"/>
</dbReference>
<dbReference type="EMBL" id="CAJOAY010006546">
    <property type="protein sequence ID" value="CAF4143677.1"/>
    <property type="molecule type" value="Genomic_DNA"/>
</dbReference>
<name>A0A819XP27_9BILA</name>
<accession>A0A819XP27</accession>
<feature type="domain" description="F-box" evidence="1">
    <location>
        <begin position="8"/>
        <end position="55"/>
    </location>
</feature>
<proteinExistence type="predicted"/>
<protein>
    <recommendedName>
        <fullName evidence="1">F-box domain-containing protein</fullName>
    </recommendedName>
</protein>
<evidence type="ECO:0000313" key="2">
    <source>
        <dbReference type="EMBL" id="CAF4143677.1"/>
    </source>
</evidence>
<dbReference type="InterPro" id="IPR001810">
    <property type="entry name" value="F-box_dom"/>
</dbReference>
<sequence length="584" mass="68150">MNISNNNYSNIFDLPNEILFIIIKKLNIGDVIYSLVNVNERFVHLLFDPFYIQNLNITLMTIKSFYQRTFSLHEQVLSNICENILPNIHDQVKQLTVEQHSIERILTHNYSQLYSLSLVNFKEEILCKYLRDHSALRDLLTQQITHLNIDIQSDEVPILLSKISLYMFILILTLCQRLIKLNFCQLFSYRNSFLSIYKLPKICPTYSTLMELKINVETFNDCLCLVDGRFDSLSKLTINVREIKYERKQINNEIKFPKLKYFSLTSFSYTFHFDDYIIPLLHRMINLEELILFLSVIGNDSTLIDGIELHNQVSVHMSHLNKFVFSINTGIRIVNNEMDVPSNEDIQNSFIGREYRQVGSYVHFEPRKPKNRVIDYDQAKGVVKSHIYSLPYQFESFLHLNNSFQGGIFPFLKNLKISNMEPQKKKQHPSTLISFPHLNLLNLIDAHDDYAQQFLVDANTHLPCLLDLCIKYESLEIVTNNYTNDATRLYCSKLKGLHMDKSISATSYPNLSVIVRDEHTHLPDDTTKIVLEIRKNLKRKVLEESSSIDRIVEEAYHGINMKSNDLIVNLPSILTLKNTFKNSI</sequence>
<gene>
    <name evidence="2" type="ORF">OKA104_LOCUS37888</name>
</gene>
<evidence type="ECO:0000313" key="3">
    <source>
        <dbReference type="Proteomes" id="UP000663881"/>
    </source>
</evidence>
<reference evidence="2" key="1">
    <citation type="submission" date="2021-02" db="EMBL/GenBank/DDBJ databases">
        <authorList>
            <person name="Nowell W R."/>
        </authorList>
    </citation>
    <scope>NUCLEOTIDE SEQUENCE</scope>
</reference>
<comment type="caution">
    <text evidence="2">The sequence shown here is derived from an EMBL/GenBank/DDBJ whole genome shotgun (WGS) entry which is preliminary data.</text>
</comment>
<dbReference type="AlphaFoldDB" id="A0A819XP27"/>